<dbReference type="EMBL" id="AYZL01000006">
    <property type="protein sequence ID" value="KRN04849.1"/>
    <property type="molecule type" value="Genomic_DNA"/>
</dbReference>
<comment type="caution">
    <text evidence="2">The sequence shown here is derived from an EMBL/GenBank/DDBJ whole genome shotgun (WGS) entry which is preliminary data.</text>
</comment>
<proteinExistence type="predicted"/>
<reference evidence="2 3" key="1">
    <citation type="journal article" date="2015" name="Genome Announc.">
        <title>Expanding the biotechnology potential of lactobacilli through comparative genomics of 213 strains and associated genera.</title>
        <authorList>
            <person name="Sun Z."/>
            <person name="Harris H.M."/>
            <person name="McCann A."/>
            <person name="Guo C."/>
            <person name="Argimon S."/>
            <person name="Zhang W."/>
            <person name="Yang X."/>
            <person name="Jeffery I.B."/>
            <person name="Cooney J.C."/>
            <person name="Kagawa T.F."/>
            <person name="Liu W."/>
            <person name="Song Y."/>
            <person name="Salvetti E."/>
            <person name="Wrobel A."/>
            <person name="Rasinkangas P."/>
            <person name="Parkhill J."/>
            <person name="Rea M.C."/>
            <person name="O'Sullivan O."/>
            <person name="Ritari J."/>
            <person name="Douillard F.P."/>
            <person name="Paul Ross R."/>
            <person name="Yang R."/>
            <person name="Briner A.E."/>
            <person name="Felis G.E."/>
            <person name="de Vos W.M."/>
            <person name="Barrangou R."/>
            <person name="Klaenhammer T.R."/>
            <person name="Caufield P.W."/>
            <person name="Cui Y."/>
            <person name="Zhang H."/>
            <person name="O'Toole P.W."/>
        </authorList>
    </citation>
    <scope>NUCLEOTIDE SEQUENCE [LARGE SCALE GENOMIC DNA]</scope>
    <source>
        <strain evidence="2 3">DSM 23037</strain>
    </source>
</reference>
<evidence type="ECO:0000259" key="1">
    <source>
        <dbReference type="Pfam" id="PF00561"/>
    </source>
</evidence>
<dbReference type="Pfam" id="PF00561">
    <property type="entry name" value="Abhydrolase_1"/>
    <property type="match status" value="1"/>
</dbReference>
<evidence type="ECO:0000313" key="2">
    <source>
        <dbReference type="EMBL" id="KRN04849.1"/>
    </source>
</evidence>
<dbReference type="STRING" id="1423744.FC86_GL001208"/>
<keyword evidence="3" id="KW-1185">Reference proteome</keyword>
<organism evidence="2 3">
    <name type="scientific">Holzapfeliella floricola DSM 23037 = JCM 16512</name>
    <dbReference type="NCBI Taxonomy" id="1423744"/>
    <lineage>
        <taxon>Bacteria</taxon>
        <taxon>Bacillati</taxon>
        <taxon>Bacillota</taxon>
        <taxon>Bacilli</taxon>
        <taxon>Lactobacillales</taxon>
        <taxon>Lactobacillaceae</taxon>
        <taxon>Holzapfeliella</taxon>
    </lineage>
</organism>
<keyword evidence="2" id="KW-0378">Hydrolase</keyword>
<feature type="domain" description="AB hydrolase-1" evidence="1">
    <location>
        <begin position="22"/>
        <end position="144"/>
    </location>
</feature>
<dbReference type="OrthoDB" id="2291587at2"/>
<dbReference type="SUPFAM" id="SSF53474">
    <property type="entry name" value="alpha/beta-Hydrolases"/>
    <property type="match status" value="1"/>
</dbReference>
<accession>A0A0R2DKY9</accession>
<dbReference type="GO" id="GO:0016787">
    <property type="term" value="F:hydrolase activity"/>
    <property type="evidence" value="ECO:0007669"/>
    <property type="project" value="UniProtKB-KW"/>
</dbReference>
<dbReference type="InterPro" id="IPR029058">
    <property type="entry name" value="AB_hydrolase_fold"/>
</dbReference>
<dbReference type="AlphaFoldDB" id="A0A0R2DKY9"/>
<protein>
    <submittedName>
        <fullName evidence="2">Alpha beta fold family hydrolase</fullName>
    </submittedName>
</protein>
<dbReference type="PATRIC" id="fig|1423744.4.peg.1239"/>
<sequence>MKTKQFETQLGTFSAQVRPGKPLIVFLNGAGNIEACDNFALIINQLSPEYGIFAIDYLDNGRSGLAQKNYTLADEAQKIAQFIKLQDSESIAIVAHSIGGIYARYLVQELANVRGLVLIEPTTGEIMLNPPQTPDYLAAQQQPITLDSLKSSLSEIFSTRLVKKIVKSITTPPAEHDQSFTKIQQQNFNQLLLSNHSQLTSESVVIFTQPYRLEEYQRSEFKTSNTERATHCLHWHYSKQLTQAIVDLIKP</sequence>
<gene>
    <name evidence="2" type="ORF">FC86_GL001208</name>
</gene>
<dbReference type="PANTHER" id="PTHR46438">
    <property type="entry name" value="ALPHA/BETA-HYDROLASES SUPERFAMILY PROTEIN"/>
    <property type="match status" value="1"/>
</dbReference>
<evidence type="ECO:0000313" key="3">
    <source>
        <dbReference type="Proteomes" id="UP000051378"/>
    </source>
</evidence>
<dbReference type="Gene3D" id="3.40.50.1820">
    <property type="entry name" value="alpha/beta hydrolase"/>
    <property type="match status" value="1"/>
</dbReference>
<dbReference type="RefSeq" id="WP_056974160.1">
    <property type="nucleotide sequence ID" value="NZ_AYZL01000006.1"/>
</dbReference>
<dbReference type="InterPro" id="IPR000073">
    <property type="entry name" value="AB_hydrolase_1"/>
</dbReference>
<name>A0A0R2DKY9_9LACO</name>
<dbReference type="Proteomes" id="UP000051378">
    <property type="component" value="Unassembled WGS sequence"/>
</dbReference>